<dbReference type="SUPFAM" id="SSF55347">
    <property type="entry name" value="Glyceraldehyde-3-phosphate dehydrogenase-like, C-terminal domain"/>
    <property type="match status" value="1"/>
</dbReference>
<evidence type="ECO:0000313" key="3">
    <source>
        <dbReference type="EMBL" id="TDX15623.1"/>
    </source>
</evidence>
<organism evidence="3 4">
    <name type="scientific">Petrotoga sibirica</name>
    <dbReference type="NCBI Taxonomy" id="156202"/>
    <lineage>
        <taxon>Bacteria</taxon>
        <taxon>Thermotogati</taxon>
        <taxon>Thermotogota</taxon>
        <taxon>Thermotogae</taxon>
        <taxon>Petrotogales</taxon>
        <taxon>Petrotogaceae</taxon>
        <taxon>Petrotoga</taxon>
    </lineage>
</organism>
<dbReference type="InterPro" id="IPR000683">
    <property type="entry name" value="Gfo/Idh/MocA-like_OxRdtase_N"/>
</dbReference>
<proteinExistence type="predicted"/>
<dbReference type="PANTHER" id="PTHR43708">
    <property type="entry name" value="CONSERVED EXPRESSED OXIDOREDUCTASE (EUROFUNG)"/>
    <property type="match status" value="1"/>
</dbReference>
<dbReference type="Pfam" id="PF01408">
    <property type="entry name" value="GFO_IDH_MocA"/>
    <property type="match status" value="1"/>
</dbReference>
<dbReference type="InterPro" id="IPR051317">
    <property type="entry name" value="Gfo/Idh/MocA_oxidoreduct"/>
</dbReference>
<name>A0A4V3GQM8_9BACT</name>
<dbReference type="PANTHER" id="PTHR43708:SF3">
    <property type="entry name" value="OXIDOREDUCTASE"/>
    <property type="match status" value="1"/>
</dbReference>
<dbReference type="InterPro" id="IPR036291">
    <property type="entry name" value="NAD(P)-bd_dom_sf"/>
</dbReference>
<protein>
    <submittedName>
        <fullName evidence="3">Putative dehydrogenase</fullName>
    </submittedName>
</protein>
<gene>
    <name evidence="3" type="ORF">C8D74_106107</name>
</gene>
<evidence type="ECO:0000259" key="1">
    <source>
        <dbReference type="Pfam" id="PF01408"/>
    </source>
</evidence>
<dbReference type="AlphaFoldDB" id="A0A4V3GQM8"/>
<dbReference type="SUPFAM" id="SSF51735">
    <property type="entry name" value="NAD(P)-binding Rossmann-fold domains"/>
    <property type="match status" value="1"/>
</dbReference>
<comment type="caution">
    <text evidence="3">The sequence shown here is derived from an EMBL/GenBank/DDBJ whole genome shotgun (WGS) entry which is preliminary data.</text>
</comment>
<dbReference type="InterPro" id="IPR055170">
    <property type="entry name" value="GFO_IDH_MocA-like_dom"/>
</dbReference>
<evidence type="ECO:0000313" key="4">
    <source>
        <dbReference type="Proteomes" id="UP000294817"/>
    </source>
</evidence>
<dbReference type="GO" id="GO:0000166">
    <property type="term" value="F:nucleotide binding"/>
    <property type="evidence" value="ECO:0007669"/>
    <property type="project" value="InterPro"/>
</dbReference>
<dbReference type="Gene3D" id="3.30.360.10">
    <property type="entry name" value="Dihydrodipicolinate Reductase, domain 2"/>
    <property type="match status" value="1"/>
</dbReference>
<keyword evidence="4" id="KW-1185">Reference proteome</keyword>
<evidence type="ECO:0000259" key="2">
    <source>
        <dbReference type="Pfam" id="PF22725"/>
    </source>
</evidence>
<feature type="domain" description="GFO/IDH/MocA-like oxidoreductase" evidence="2">
    <location>
        <begin position="146"/>
        <end position="273"/>
    </location>
</feature>
<sequence length="365" mass="41213">MSKRITYGMVGGSIDSMIGEAHRNAILLDGRASIVSGCFSRDYKKTLKTGKKWDIKKDRLYENYFEMAEEESKKKNKIDFVVIATPNSSHYEIAKAFLEKGINVVCDKPLTTRVKEAEELKQLADDNDLLLCVTYSYVGYPVISLARHKIEKGELGEIRFVNVQYIQGWLAKKIEDENKQAQWRLDPNQSGLANTTADIGSHVENMVSYLIGKEIDSLCARLDTFVESRKLEDNSTVMINFKDKSKGLLFMSQIAVGENNNFNLSVYGSEATLKWSFKQANKLTILHEDHEEEIIQNVDEISGTNIGFKNTYSTFITDLVSKKNGEIITNDNAHFQSVNAGLRGMRFIEKCVESSKNGGVWVKGR</sequence>
<feature type="domain" description="Gfo/Idh/MocA-like oxidoreductase N-terminal" evidence="1">
    <location>
        <begin position="6"/>
        <end position="134"/>
    </location>
</feature>
<dbReference type="RefSeq" id="WP_103876100.1">
    <property type="nucleotide sequence ID" value="NZ_SODZ01000006.1"/>
</dbReference>
<reference evidence="3 4" key="1">
    <citation type="submission" date="2019-03" db="EMBL/GenBank/DDBJ databases">
        <title>Genomic Encyclopedia of Type Strains, Phase IV (KMG-IV): sequencing the most valuable type-strain genomes for metagenomic binning, comparative biology and taxonomic classification.</title>
        <authorList>
            <person name="Goeker M."/>
        </authorList>
    </citation>
    <scope>NUCLEOTIDE SEQUENCE [LARGE SCALE GENOMIC DNA]</scope>
    <source>
        <strain evidence="3 4">DSM 13575</strain>
    </source>
</reference>
<dbReference type="Proteomes" id="UP000294817">
    <property type="component" value="Unassembled WGS sequence"/>
</dbReference>
<dbReference type="Gene3D" id="3.40.50.720">
    <property type="entry name" value="NAD(P)-binding Rossmann-like Domain"/>
    <property type="match status" value="1"/>
</dbReference>
<dbReference type="Pfam" id="PF22725">
    <property type="entry name" value="GFO_IDH_MocA_C3"/>
    <property type="match status" value="1"/>
</dbReference>
<dbReference type="EMBL" id="SODZ01000006">
    <property type="protein sequence ID" value="TDX15623.1"/>
    <property type="molecule type" value="Genomic_DNA"/>
</dbReference>
<accession>A0A4V3GQM8</accession>